<evidence type="ECO:0000313" key="7">
    <source>
        <dbReference type="Proteomes" id="UP000019678"/>
    </source>
</evidence>
<dbReference type="eggNOG" id="COG0654">
    <property type="taxonomic scope" value="Bacteria"/>
</dbReference>
<reference evidence="6 7" key="1">
    <citation type="submission" date="2013-05" db="EMBL/GenBank/DDBJ databases">
        <title>Genome assembly of Chondromyces apiculatus DSM 436.</title>
        <authorList>
            <person name="Sharma G."/>
            <person name="Khatri I."/>
            <person name="Kaur C."/>
            <person name="Mayilraj S."/>
            <person name="Subramanian S."/>
        </authorList>
    </citation>
    <scope>NUCLEOTIDE SEQUENCE [LARGE SCALE GENOMIC DNA]</scope>
    <source>
        <strain evidence="6 7">DSM 436</strain>
    </source>
</reference>
<dbReference type="Gene3D" id="3.50.50.60">
    <property type="entry name" value="FAD/NAD(P)-binding domain"/>
    <property type="match status" value="1"/>
</dbReference>
<evidence type="ECO:0000256" key="3">
    <source>
        <dbReference type="ARBA" id="ARBA00022630"/>
    </source>
</evidence>
<dbReference type="EMBL" id="ASRX01000120">
    <property type="protein sequence ID" value="EYF00247.1"/>
    <property type="molecule type" value="Genomic_DNA"/>
</dbReference>
<dbReference type="STRING" id="1192034.CAP_1032"/>
<dbReference type="Proteomes" id="UP000019678">
    <property type="component" value="Unassembled WGS sequence"/>
</dbReference>
<gene>
    <name evidence="6" type="ORF">CAP_1032</name>
</gene>
<dbReference type="Pfam" id="PF01494">
    <property type="entry name" value="FAD_binding_3"/>
    <property type="match status" value="1"/>
</dbReference>
<comment type="cofactor">
    <cofactor evidence="1">
        <name>FAD</name>
        <dbReference type="ChEBI" id="CHEBI:57692"/>
    </cofactor>
</comment>
<dbReference type="SUPFAM" id="SSF51905">
    <property type="entry name" value="FAD/NAD(P)-binding domain"/>
    <property type="match status" value="1"/>
</dbReference>
<evidence type="ECO:0000256" key="4">
    <source>
        <dbReference type="ARBA" id="ARBA00022827"/>
    </source>
</evidence>
<evidence type="ECO:0000313" key="6">
    <source>
        <dbReference type="EMBL" id="EYF00247.1"/>
    </source>
</evidence>
<dbReference type="RefSeq" id="WP_044251830.1">
    <property type="nucleotide sequence ID" value="NZ_ASRX01000120.1"/>
</dbReference>
<keyword evidence="3" id="KW-0285">Flavoprotein</keyword>
<organism evidence="6 7">
    <name type="scientific">Chondromyces apiculatus DSM 436</name>
    <dbReference type="NCBI Taxonomy" id="1192034"/>
    <lineage>
        <taxon>Bacteria</taxon>
        <taxon>Pseudomonadati</taxon>
        <taxon>Myxococcota</taxon>
        <taxon>Polyangia</taxon>
        <taxon>Polyangiales</taxon>
        <taxon>Polyangiaceae</taxon>
        <taxon>Chondromyces</taxon>
    </lineage>
</organism>
<comment type="similarity">
    <text evidence="2">Belongs to the PheA/TfdB FAD monooxygenase family.</text>
</comment>
<dbReference type="AlphaFoldDB" id="A0A017STZ1"/>
<evidence type="ECO:0000259" key="5">
    <source>
        <dbReference type="Pfam" id="PF01494"/>
    </source>
</evidence>
<dbReference type="InterPro" id="IPR036188">
    <property type="entry name" value="FAD/NAD-bd_sf"/>
</dbReference>
<dbReference type="SUPFAM" id="SSF52833">
    <property type="entry name" value="Thioredoxin-like"/>
    <property type="match status" value="1"/>
</dbReference>
<dbReference type="OrthoDB" id="5482506at2"/>
<dbReference type="PANTHER" id="PTHR43004:SF19">
    <property type="entry name" value="BINDING MONOOXYGENASE, PUTATIVE (JCVI)-RELATED"/>
    <property type="match status" value="1"/>
</dbReference>
<comment type="caution">
    <text evidence="6">The sequence shown here is derived from an EMBL/GenBank/DDBJ whole genome shotgun (WGS) entry which is preliminary data.</text>
</comment>
<dbReference type="PRINTS" id="PR00420">
    <property type="entry name" value="RNGMNOXGNASE"/>
</dbReference>
<dbReference type="InterPro" id="IPR036249">
    <property type="entry name" value="Thioredoxin-like_sf"/>
</dbReference>
<evidence type="ECO:0000256" key="2">
    <source>
        <dbReference type="ARBA" id="ARBA00007801"/>
    </source>
</evidence>
<dbReference type="GO" id="GO:0071949">
    <property type="term" value="F:FAD binding"/>
    <property type="evidence" value="ECO:0007669"/>
    <property type="project" value="InterPro"/>
</dbReference>
<name>A0A017STZ1_9BACT</name>
<protein>
    <submittedName>
        <fullName evidence="6">2-polyprenyl-6-methoxyphenol hydroxylase and FAD-dependent oxidoreductase</fullName>
    </submittedName>
</protein>
<dbReference type="GO" id="GO:0016709">
    <property type="term" value="F:oxidoreductase activity, acting on paired donors, with incorporation or reduction of molecular oxygen, NAD(P)H as one donor, and incorporation of one atom of oxygen"/>
    <property type="evidence" value="ECO:0007669"/>
    <property type="project" value="UniProtKB-ARBA"/>
</dbReference>
<keyword evidence="7" id="KW-1185">Reference proteome</keyword>
<sequence length="568" mass="62641">MLDALVVGAGPVGLTMGAELTRHGARCRVIETVQVPSRWSKAQAIHARTLEVLDNEGVAEELVAWGEPVHGVSCYAPPDPERLYRISLEGIPSPFPYVLSLSQRETEKTLEAQLKRIHGLGVERQVRLDAFTQDADGVTAMAVHADGTREEIRAAYLLGCDGAHSTVREGLGFTLEGKTYPIRLLQADLRVDTDVPLPRDEIATFVSPGAFLVLFPMPGNSHFRVIIVENTESSAMPLPVTLETFQDFVREHGPRGAHVRDPEWMIDFRIHCRVVRRFRDGRVFLAGDAAHIHSPIGGQGMNLGIQDACNLAWKLALVRTGGARESLLDSYEIERRPLAEATLKGTDRATQGMLTALKMKRPWMIDALTSVLTPVVQLDAVQAKARRTLSMLGAAYRDSPAVGEDHTGRWKVRSPFASIDARPDLASWRRFREGPEPGTRVPDVVLDSLEGGAVRLFDILRGTQHTLLLFAGVSPTEEVLQGLLHVAHVASSRCGERLRIHLVLPRWTLPTDLPRGTSMILDPEGPLHRAFGAYSSCLHVVRPDGYLGYRCQPADAERLGAWLDRIFT</sequence>
<accession>A0A017STZ1</accession>
<keyword evidence="4" id="KW-0274">FAD</keyword>
<dbReference type="Gene3D" id="3.30.70.2450">
    <property type="match status" value="1"/>
</dbReference>
<dbReference type="InterPro" id="IPR050641">
    <property type="entry name" value="RIFMO-like"/>
</dbReference>
<evidence type="ECO:0000256" key="1">
    <source>
        <dbReference type="ARBA" id="ARBA00001974"/>
    </source>
</evidence>
<dbReference type="InterPro" id="IPR002938">
    <property type="entry name" value="FAD-bd"/>
</dbReference>
<dbReference type="Gene3D" id="3.40.30.120">
    <property type="match status" value="1"/>
</dbReference>
<dbReference type="PANTHER" id="PTHR43004">
    <property type="entry name" value="TRK SYSTEM POTASSIUM UPTAKE PROTEIN"/>
    <property type="match status" value="1"/>
</dbReference>
<feature type="domain" description="FAD-binding" evidence="5">
    <location>
        <begin position="2"/>
        <end position="344"/>
    </location>
</feature>
<proteinExistence type="inferred from homology"/>